<evidence type="ECO:0000256" key="1">
    <source>
        <dbReference type="SAM" id="Coils"/>
    </source>
</evidence>
<dbReference type="EMBL" id="JAYMYR010000011">
    <property type="protein sequence ID" value="KAK7331536.1"/>
    <property type="molecule type" value="Genomic_DNA"/>
</dbReference>
<proteinExistence type="predicted"/>
<comment type="caution">
    <text evidence="2">The sequence shown here is derived from an EMBL/GenBank/DDBJ whole genome shotgun (WGS) entry which is preliminary data.</text>
</comment>
<organism evidence="2 3">
    <name type="scientific">Phaseolus coccineus</name>
    <name type="common">Scarlet runner bean</name>
    <name type="synonym">Phaseolus multiflorus</name>
    <dbReference type="NCBI Taxonomy" id="3886"/>
    <lineage>
        <taxon>Eukaryota</taxon>
        <taxon>Viridiplantae</taxon>
        <taxon>Streptophyta</taxon>
        <taxon>Embryophyta</taxon>
        <taxon>Tracheophyta</taxon>
        <taxon>Spermatophyta</taxon>
        <taxon>Magnoliopsida</taxon>
        <taxon>eudicotyledons</taxon>
        <taxon>Gunneridae</taxon>
        <taxon>Pentapetalae</taxon>
        <taxon>rosids</taxon>
        <taxon>fabids</taxon>
        <taxon>Fabales</taxon>
        <taxon>Fabaceae</taxon>
        <taxon>Papilionoideae</taxon>
        <taxon>50 kb inversion clade</taxon>
        <taxon>NPAAA clade</taxon>
        <taxon>indigoferoid/millettioid clade</taxon>
        <taxon>Phaseoleae</taxon>
        <taxon>Phaseolus</taxon>
    </lineage>
</organism>
<evidence type="ECO:0000313" key="2">
    <source>
        <dbReference type="EMBL" id="KAK7331536.1"/>
    </source>
</evidence>
<sequence length="194" mass="21778">MEVLMSPLTLLGGDMQFTRGVRLALLEATREVIWVVPSSDLLRGGLEMLCHSVVMIQLGCQEREHHAEEISRLDHELAETSGHLKQSLAANSDLSKRLDSEAEMARVLVENTQLKRMVEERDEKLSSSTTELATLQASKDKAEAELDNNFNQTEELLRQSFLHAGRIMPIAEMKALVRQQAGLTEGKEDEDHED</sequence>
<gene>
    <name evidence="2" type="ORF">VNO80_28271</name>
</gene>
<reference evidence="2 3" key="1">
    <citation type="submission" date="2024-01" db="EMBL/GenBank/DDBJ databases">
        <title>The genomes of 5 underutilized Papilionoideae crops provide insights into root nodulation and disease resistanc.</title>
        <authorList>
            <person name="Jiang F."/>
        </authorList>
    </citation>
    <scope>NUCLEOTIDE SEQUENCE [LARGE SCALE GENOMIC DNA]</scope>
    <source>
        <strain evidence="2">JINMINGXINNONG_FW02</strain>
        <tissue evidence="2">Leaves</tissue>
    </source>
</reference>
<protein>
    <submittedName>
        <fullName evidence="2">Uncharacterized protein</fullName>
    </submittedName>
</protein>
<evidence type="ECO:0000313" key="3">
    <source>
        <dbReference type="Proteomes" id="UP001374584"/>
    </source>
</evidence>
<feature type="coiled-coil region" evidence="1">
    <location>
        <begin position="125"/>
        <end position="159"/>
    </location>
</feature>
<keyword evidence="1" id="KW-0175">Coiled coil</keyword>
<dbReference type="Proteomes" id="UP001374584">
    <property type="component" value="Unassembled WGS sequence"/>
</dbReference>
<name>A0AAN9QDT4_PHACN</name>
<dbReference type="AlphaFoldDB" id="A0AAN9QDT4"/>
<keyword evidence="3" id="KW-1185">Reference proteome</keyword>
<accession>A0AAN9QDT4</accession>